<dbReference type="AlphaFoldDB" id="Q145C8"/>
<dbReference type="eggNOG" id="ENOG5031G5F">
    <property type="taxonomic scope" value="Bacteria"/>
</dbReference>
<keyword evidence="4" id="KW-1185">Reference proteome</keyword>
<dbReference type="STRING" id="266265.Bxe_A3938"/>
<evidence type="ECO:0000313" key="3">
    <source>
        <dbReference type="EMBL" id="ABE29061.1"/>
    </source>
</evidence>
<feature type="region of interest" description="Disordered" evidence="1">
    <location>
        <begin position="25"/>
        <end position="44"/>
    </location>
</feature>
<evidence type="ECO:0000313" key="4">
    <source>
        <dbReference type="Proteomes" id="UP000001817"/>
    </source>
</evidence>
<evidence type="ECO:0000259" key="2">
    <source>
        <dbReference type="Pfam" id="PF03432"/>
    </source>
</evidence>
<feature type="domain" description="MobA/VirD2-like nuclease" evidence="2">
    <location>
        <begin position="52"/>
        <end position="136"/>
    </location>
</feature>
<proteinExistence type="predicted"/>
<dbReference type="Pfam" id="PF03432">
    <property type="entry name" value="Relaxase"/>
    <property type="match status" value="1"/>
</dbReference>
<dbReference type="InterPro" id="IPR005094">
    <property type="entry name" value="Endonuclease_MobA/VirD2"/>
</dbReference>
<dbReference type="OrthoDB" id="5351104at2"/>
<dbReference type="RefSeq" id="WP_011486881.1">
    <property type="nucleotide sequence ID" value="NC_007951.1"/>
</dbReference>
<accession>Q145C8</accession>
<dbReference type="KEGG" id="bxb:DR64_1615"/>
<dbReference type="KEGG" id="bxe:Bxe_A3938"/>
<gene>
    <name evidence="3" type="ORF">Bxe_A3938</name>
</gene>
<reference evidence="3 4" key="1">
    <citation type="journal article" date="2006" name="Proc. Natl. Acad. Sci. U.S.A.">
        <title>Burkholderia xenovorans LB400 harbors a multi-replicon, 9.73-Mbp genome shaped for versatility.</title>
        <authorList>
            <person name="Chain P.S."/>
            <person name="Denef V.J."/>
            <person name="Konstantinidis K.T."/>
            <person name="Vergez L.M."/>
            <person name="Agullo L."/>
            <person name="Reyes V.L."/>
            <person name="Hauser L."/>
            <person name="Cordova M."/>
            <person name="Gomez L."/>
            <person name="Gonzalez M."/>
            <person name="Land M."/>
            <person name="Lao V."/>
            <person name="Larimer F."/>
            <person name="LiPuma J.J."/>
            <person name="Mahenthiralingam E."/>
            <person name="Malfatti S.A."/>
            <person name="Marx C.J."/>
            <person name="Parnell J.J."/>
            <person name="Ramette A."/>
            <person name="Richardson P."/>
            <person name="Seeger M."/>
            <person name="Smith D."/>
            <person name="Spilker T."/>
            <person name="Sul W.J."/>
            <person name="Tsoi T.V."/>
            <person name="Ulrich L.E."/>
            <person name="Zhulin I.B."/>
            <person name="Tiedje J.M."/>
        </authorList>
    </citation>
    <scope>NUCLEOTIDE SEQUENCE [LARGE SCALE GENOMIC DNA]</scope>
    <source>
        <strain evidence="3 4">LB400</strain>
    </source>
</reference>
<name>Q145C8_PARXL</name>
<protein>
    <recommendedName>
        <fullName evidence="2">MobA/VirD2-like nuclease domain-containing protein</fullName>
    </recommendedName>
</protein>
<dbReference type="EMBL" id="CP000270">
    <property type="protein sequence ID" value="ABE29061.1"/>
    <property type="molecule type" value="Genomic_DNA"/>
</dbReference>
<feature type="region of interest" description="Disordered" evidence="1">
    <location>
        <begin position="323"/>
        <end position="346"/>
    </location>
</feature>
<dbReference type="Proteomes" id="UP000001817">
    <property type="component" value="Chromosome 1"/>
</dbReference>
<sequence>MLANCFDSGTSGGDAPVRYLLGNKDHKGSERSVKPKLFRGDPESTKDLIDSINNKQKYTSGVLAFRENEVPSVKQMHQICDEFERYMFGGLSKDRVNILWVLHNDKGRPELHFVVPKIDLKSGKQLNISPPGKQNQDYYRLFGAYINDKFGWEQVSPKKKWDLKAAEYKSETVPALYKRALCKQINNNYETGMFKDRNDLIKWLEQNKIQVLKQADDFITIGVGGNKLRMYGEIFKQNPDMSVGKPYVFNQHEKNRLEHYRVERVAYFDKRFNTPPKPRFTASPQGKTTVKPQVFQTVADRIKEREVASMVQNMASIGGDVADVMPKEQKPSSGVSSGGGSSGGADTSLQKVALSLRRNDILRQLIDATPSQVAELQNELTNIDIALGRLKLQEMEEAGREMDKLYELYKKPQIDEAPT</sequence>
<evidence type="ECO:0000256" key="1">
    <source>
        <dbReference type="SAM" id="MobiDB-lite"/>
    </source>
</evidence>
<organism evidence="3 4">
    <name type="scientific">Paraburkholderia xenovorans (strain LB400)</name>
    <dbReference type="NCBI Taxonomy" id="266265"/>
    <lineage>
        <taxon>Bacteria</taxon>
        <taxon>Pseudomonadati</taxon>
        <taxon>Pseudomonadota</taxon>
        <taxon>Betaproteobacteria</taxon>
        <taxon>Burkholderiales</taxon>
        <taxon>Burkholderiaceae</taxon>
        <taxon>Paraburkholderia</taxon>
    </lineage>
</organism>